<evidence type="ECO:0000259" key="2">
    <source>
        <dbReference type="PROSITE" id="PS50994"/>
    </source>
</evidence>
<evidence type="ECO:0000313" key="3">
    <source>
        <dbReference type="EMBL" id="QDR81297.1"/>
    </source>
</evidence>
<dbReference type="InterPro" id="IPR048020">
    <property type="entry name" value="Transpos_IS3"/>
</dbReference>
<dbReference type="Proteomes" id="UP000320776">
    <property type="component" value="Chromosome"/>
</dbReference>
<dbReference type="GO" id="GO:0003676">
    <property type="term" value="F:nucleic acid binding"/>
    <property type="evidence" value="ECO:0007669"/>
    <property type="project" value="InterPro"/>
</dbReference>
<dbReference type="KEGG" id="sted:SPTER_26740"/>
<gene>
    <name evidence="3" type="ORF">SPTER_26740</name>
</gene>
<dbReference type="SUPFAM" id="SSF53098">
    <property type="entry name" value="Ribonuclease H-like"/>
    <property type="match status" value="1"/>
</dbReference>
<organism evidence="3 4">
    <name type="scientific">Sporomusa termitida</name>
    <dbReference type="NCBI Taxonomy" id="2377"/>
    <lineage>
        <taxon>Bacteria</taxon>
        <taxon>Bacillati</taxon>
        <taxon>Bacillota</taxon>
        <taxon>Negativicutes</taxon>
        <taxon>Selenomonadales</taxon>
        <taxon>Sporomusaceae</taxon>
        <taxon>Sporomusa</taxon>
    </lineage>
</organism>
<evidence type="ECO:0000313" key="4">
    <source>
        <dbReference type="Proteomes" id="UP000320776"/>
    </source>
</evidence>
<accession>A0A517DVE7</accession>
<name>A0A517DVE7_9FIRM</name>
<dbReference type="PROSITE" id="PS50994">
    <property type="entry name" value="INTEGRASE"/>
    <property type="match status" value="1"/>
</dbReference>
<dbReference type="PANTHER" id="PTHR46889">
    <property type="entry name" value="TRANSPOSASE INSF FOR INSERTION SEQUENCE IS3B-RELATED"/>
    <property type="match status" value="1"/>
</dbReference>
<dbReference type="PANTHER" id="PTHR46889:SF4">
    <property type="entry name" value="TRANSPOSASE INSO FOR INSERTION SEQUENCE ELEMENT IS911B-RELATED"/>
    <property type="match status" value="1"/>
</dbReference>
<dbReference type="InterPro" id="IPR001584">
    <property type="entry name" value="Integrase_cat-core"/>
</dbReference>
<reference evidence="3 4" key="1">
    <citation type="submission" date="2019-02" db="EMBL/GenBank/DDBJ databases">
        <title>Closed genome of Sporomusa termitida DSM 4440.</title>
        <authorList>
            <person name="Poehlein A."/>
            <person name="Daniel R."/>
        </authorList>
    </citation>
    <scope>NUCLEOTIDE SEQUENCE [LARGE SCALE GENOMIC DNA]</scope>
    <source>
        <strain evidence="3 4">DSM 4440</strain>
    </source>
</reference>
<evidence type="ECO:0000256" key="1">
    <source>
        <dbReference type="ARBA" id="ARBA00002286"/>
    </source>
</evidence>
<dbReference type="InterPro" id="IPR012337">
    <property type="entry name" value="RNaseH-like_sf"/>
</dbReference>
<dbReference type="GO" id="GO:0015074">
    <property type="term" value="P:DNA integration"/>
    <property type="evidence" value="ECO:0007669"/>
    <property type="project" value="InterPro"/>
</dbReference>
<dbReference type="Pfam" id="PF13276">
    <property type="entry name" value="HTH_21"/>
    <property type="match status" value="1"/>
</dbReference>
<dbReference type="EMBL" id="CP036259">
    <property type="protein sequence ID" value="QDR81297.1"/>
    <property type="molecule type" value="Genomic_DNA"/>
</dbReference>
<protein>
    <submittedName>
        <fullName evidence="3">IS3 family transposase ISDha6</fullName>
    </submittedName>
</protein>
<dbReference type="AlphaFoldDB" id="A0A517DVE7"/>
<dbReference type="InterPro" id="IPR050900">
    <property type="entry name" value="Transposase_IS3/IS150/IS904"/>
</dbReference>
<sequence length="273" mass="31759">MQSAGGSRSGYYAWENRPKSQRDLENEAILAQIEQLHQTKRHVYGCRKIYQELRRKGLRVNHKRIERLMKQAGIHSKTAKIFKATTNSKHALAVAENLLNREFTASRPNQKMVSDITYLWTEEGWLYVAAIIDLCGQRVVGLSMSERMTKELVMQALDSVCKRARPPHGVLIHSDRGSQYCSKDYQDVLKERGFICSMSRKGNCWDNAPMEAFWGKMKYEWLIGQRFQTREQARAPYLNMWKSFITGNEFMPPMDTELPKSTICWLWLLKSAK</sequence>
<keyword evidence="4" id="KW-1185">Reference proteome</keyword>
<dbReference type="InterPro" id="IPR036397">
    <property type="entry name" value="RNaseH_sf"/>
</dbReference>
<dbReference type="Pfam" id="PF00665">
    <property type="entry name" value="rve"/>
    <property type="match status" value="1"/>
</dbReference>
<dbReference type="NCBIfam" id="NF033516">
    <property type="entry name" value="transpos_IS3"/>
    <property type="match status" value="1"/>
</dbReference>
<proteinExistence type="predicted"/>
<comment type="function">
    <text evidence="1">Involved in the transposition of the insertion sequence.</text>
</comment>
<dbReference type="InterPro" id="IPR025948">
    <property type="entry name" value="HTH-like_dom"/>
</dbReference>
<dbReference type="Gene3D" id="3.30.420.10">
    <property type="entry name" value="Ribonuclease H-like superfamily/Ribonuclease H"/>
    <property type="match status" value="1"/>
</dbReference>
<feature type="domain" description="Integrase catalytic" evidence="2">
    <location>
        <begin position="104"/>
        <end position="267"/>
    </location>
</feature>